<dbReference type="RefSeq" id="WP_248834563.1">
    <property type="nucleotide sequence ID" value="NZ_JAJEQE010000002.1"/>
</dbReference>
<feature type="domain" description="Sporulation stage II protein D amidase enhancer LytB N-terminal" evidence="2">
    <location>
        <begin position="190"/>
        <end position="278"/>
    </location>
</feature>
<dbReference type="InterPro" id="IPR013486">
    <property type="entry name" value="SpoIID/LytB"/>
</dbReference>
<keyword evidence="4" id="KW-1185">Reference proteome</keyword>
<organism evidence="3 4">
    <name type="scientific">Hominisplanchenecus faecis</name>
    <dbReference type="NCBI Taxonomy" id="2885351"/>
    <lineage>
        <taxon>Bacteria</taxon>
        <taxon>Bacillati</taxon>
        <taxon>Bacillota</taxon>
        <taxon>Clostridia</taxon>
        <taxon>Lachnospirales</taxon>
        <taxon>Lachnospiraceae</taxon>
        <taxon>Hominisplanchenecus</taxon>
    </lineage>
</organism>
<gene>
    <name evidence="3" type="ORF">LKD42_01170</name>
</gene>
<accession>A0ABS8ERT2</accession>
<evidence type="ECO:0000256" key="1">
    <source>
        <dbReference type="SAM" id="MobiDB-lite"/>
    </source>
</evidence>
<feature type="compositionally biased region" description="Basic and acidic residues" evidence="1">
    <location>
        <begin position="68"/>
        <end position="92"/>
    </location>
</feature>
<dbReference type="EMBL" id="JAJEQE010000002">
    <property type="protein sequence ID" value="MCC2147872.1"/>
    <property type="molecule type" value="Genomic_DNA"/>
</dbReference>
<reference evidence="3 4" key="1">
    <citation type="submission" date="2021-10" db="EMBL/GenBank/DDBJ databases">
        <title>Anaerobic single-cell dispensing facilitates the cultivation of human gut bacteria.</title>
        <authorList>
            <person name="Afrizal A."/>
        </authorList>
    </citation>
    <scope>NUCLEOTIDE SEQUENCE [LARGE SCALE GENOMIC DNA]</scope>
    <source>
        <strain evidence="3 4">CLA-AA-H246</strain>
    </source>
</reference>
<evidence type="ECO:0000313" key="4">
    <source>
        <dbReference type="Proteomes" id="UP001299235"/>
    </source>
</evidence>
<proteinExistence type="predicted"/>
<evidence type="ECO:0000313" key="3">
    <source>
        <dbReference type="EMBL" id="MCC2147872.1"/>
    </source>
</evidence>
<dbReference type="Proteomes" id="UP001299235">
    <property type="component" value="Unassembled WGS sequence"/>
</dbReference>
<dbReference type="NCBIfam" id="TIGR02669">
    <property type="entry name" value="SpoIID_LytB"/>
    <property type="match status" value="1"/>
</dbReference>
<evidence type="ECO:0000259" key="2">
    <source>
        <dbReference type="Pfam" id="PF08486"/>
    </source>
</evidence>
<dbReference type="InterPro" id="IPR013693">
    <property type="entry name" value="SpoIID/LytB_N"/>
</dbReference>
<sequence>MKRIAKRQFFLLGCASLAAMLLSLYDRYGIVLTSSSRSFLAEQSQLQEQVLRENQEKGGNRSTGQSGKESKTMAENKAGAETETAEKDERMASDANPDIRVLLCSDNYASEYHDRITITADVPFRVSGQGTERHCQAGEQVELTMQSNEFLQGDLVFTMEEDGVFQLPYLKRAAECPSYEGSLHVEKREEGLILINTLPLETYLCYVVPSEMPSSYPIEALKAQAVCARCYAMLQMENSRCEEFGADLDDSVSYQVYNNIGKTDAAVQAVQQTAGMVIKEDGQIENTLYYSTSCGLRMEEEASNEAVFCAAMSGSRASDAEREESWYRWNTLFSTEELNAAAETFYPGQIGQILSLNVLKRLENGRAEVLQVTGTLGTVAIEGEYAIRQFLRPGDQAVILQDGNTAPSLGLLPSAFFYITPQYQGGVLSGFLLNGGGYGHGDGMSQNGAKHLAEEGWSCQEILKYYYGDGVEIICDT</sequence>
<feature type="region of interest" description="Disordered" evidence="1">
    <location>
        <begin position="51"/>
        <end position="92"/>
    </location>
</feature>
<comment type="caution">
    <text evidence="3">The sequence shown here is derived from an EMBL/GenBank/DDBJ whole genome shotgun (WGS) entry which is preliminary data.</text>
</comment>
<dbReference type="Pfam" id="PF08486">
    <property type="entry name" value="SpoIID"/>
    <property type="match status" value="1"/>
</dbReference>
<protein>
    <submittedName>
        <fullName evidence="3">SpoIID/LytB domain-containing protein</fullName>
    </submittedName>
</protein>
<name>A0ABS8ERT2_9FIRM</name>